<feature type="non-terminal residue" evidence="2">
    <location>
        <position position="1"/>
    </location>
</feature>
<feature type="region of interest" description="Disordered" evidence="1">
    <location>
        <begin position="1"/>
        <end position="20"/>
    </location>
</feature>
<feature type="non-terminal residue" evidence="2">
    <location>
        <position position="185"/>
    </location>
</feature>
<accession>A0A6J4TQ27</accession>
<sequence>DRAARRRDRPGGARGPRGPLLRGVLAAALRGVGGRGAGLRRPRGPRLAAPGLRRLRRSRRHGGPGRPRVRVRDPRRAARGRVVGAADGGRRVRRRARVDPRPVRLLLVRGRPRAPGQGPRRDALRRGARRGPHAAGVARDPRRGLARARDVRPARLARAGAGRARLGAGRPGRHGPRRAIPLPFL</sequence>
<feature type="region of interest" description="Disordered" evidence="1">
    <location>
        <begin position="111"/>
        <end position="185"/>
    </location>
</feature>
<evidence type="ECO:0000313" key="2">
    <source>
        <dbReference type="EMBL" id="CAA9528794.1"/>
    </source>
</evidence>
<protein>
    <submittedName>
        <fullName evidence="2">Uncharacterized protein</fullName>
    </submittedName>
</protein>
<dbReference type="AlphaFoldDB" id="A0A6J4TQ27"/>
<dbReference type="EMBL" id="CADCVS010000473">
    <property type="protein sequence ID" value="CAA9528794.1"/>
    <property type="molecule type" value="Genomic_DNA"/>
</dbReference>
<organism evidence="2">
    <name type="scientific">uncultured Solirubrobacteraceae bacterium</name>
    <dbReference type="NCBI Taxonomy" id="1162706"/>
    <lineage>
        <taxon>Bacteria</taxon>
        <taxon>Bacillati</taxon>
        <taxon>Actinomycetota</taxon>
        <taxon>Thermoleophilia</taxon>
        <taxon>Solirubrobacterales</taxon>
        <taxon>Solirubrobacteraceae</taxon>
        <taxon>environmental samples</taxon>
    </lineage>
</organism>
<name>A0A6J4TQ27_9ACTN</name>
<evidence type="ECO:0000256" key="1">
    <source>
        <dbReference type="SAM" id="MobiDB-lite"/>
    </source>
</evidence>
<reference evidence="2" key="1">
    <citation type="submission" date="2020-02" db="EMBL/GenBank/DDBJ databases">
        <authorList>
            <person name="Meier V. D."/>
        </authorList>
    </citation>
    <scope>NUCLEOTIDE SEQUENCE</scope>
    <source>
        <strain evidence="2">AVDCRST_MAG30</strain>
    </source>
</reference>
<feature type="compositionally biased region" description="Basic and acidic residues" evidence="1">
    <location>
        <begin position="139"/>
        <end position="153"/>
    </location>
</feature>
<feature type="compositionally biased region" description="Basic residues" evidence="1">
    <location>
        <begin position="53"/>
        <end position="69"/>
    </location>
</feature>
<proteinExistence type="predicted"/>
<feature type="region of interest" description="Disordered" evidence="1">
    <location>
        <begin position="33"/>
        <end position="92"/>
    </location>
</feature>
<feature type="compositionally biased region" description="Low complexity" evidence="1">
    <location>
        <begin position="154"/>
        <end position="168"/>
    </location>
</feature>
<gene>
    <name evidence="2" type="ORF">AVDCRST_MAG30-3600</name>
</gene>